<dbReference type="Proteomes" id="UP000729290">
    <property type="component" value="Unassembled WGS sequence"/>
</dbReference>
<dbReference type="InterPro" id="IPR002758">
    <property type="entry name" value="Cation_antiport_E"/>
</dbReference>
<gene>
    <name evidence="9" type="ORF">H9X83_05420</name>
</gene>
<reference evidence="9 10" key="1">
    <citation type="journal article" date="2021" name="Sci. Rep.">
        <title>The distribution of antibiotic resistance genes in chicken gut microbiota commensals.</title>
        <authorList>
            <person name="Juricova H."/>
            <person name="Matiasovicova J."/>
            <person name="Kubasova T."/>
            <person name="Cejkova D."/>
            <person name="Rychlik I."/>
        </authorList>
    </citation>
    <scope>NUCLEOTIDE SEQUENCE [LARGE SCALE GENOMIC DNA]</scope>
    <source>
        <strain evidence="9 10">An431b</strain>
    </source>
</reference>
<evidence type="ECO:0000256" key="2">
    <source>
        <dbReference type="ARBA" id="ARBA00006228"/>
    </source>
</evidence>
<dbReference type="PANTHER" id="PTHR34584">
    <property type="entry name" value="NA(+)/H(+) ANTIPORTER SUBUNIT E1"/>
    <property type="match status" value="1"/>
</dbReference>
<dbReference type="Pfam" id="PF01899">
    <property type="entry name" value="MNHE"/>
    <property type="match status" value="1"/>
</dbReference>
<dbReference type="PANTHER" id="PTHR34584:SF1">
    <property type="entry name" value="NA(+)_H(+) ANTIPORTER SUBUNIT E1"/>
    <property type="match status" value="1"/>
</dbReference>
<evidence type="ECO:0000256" key="7">
    <source>
        <dbReference type="ARBA" id="ARBA00023136"/>
    </source>
</evidence>
<comment type="caution">
    <text evidence="9">The sequence shown here is derived from an EMBL/GenBank/DDBJ whole genome shotgun (WGS) entry which is preliminary data.</text>
</comment>
<comment type="subcellular location">
    <subcellularLocation>
        <location evidence="1">Cell membrane</location>
        <topology evidence="1">Multi-pass membrane protein</topology>
    </subcellularLocation>
</comment>
<accession>A0ABS2G7Y5</accession>
<evidence type="ECO:0000256" key="6">
    <source>
        <dbReference type="ARBA" id="ARBA00022989"/>
    </source>
</evidence>
<dbReference type="RefSeq" id="WP_205132568.1">
    <property type="nucleotide sequence ID" value="NZ_JACSNT010000002.1"/>
</dbReference>
<evidence type="ECO:0000256" key="4">
    <source>
        <dbReference type="ARBA" id="ARBA00022475"/>
    </source>
</evidence>
<keyword evidence="5 8" id="KW-0812">Transmembrane</keyword>
<keyword evidence="10" id="KW-1185">Reference proteome</keyword>
<proteinExistence type="inferred from homology"/>
<feature type="transmembrane region" description="Helical" evidence="8">
    <location>
        <begin position="6"/>
        <end position="34"/>
    </location>
</feature>
<organism evidence="9 10">
    <name type="scientific">Anaerotignum lactatifermentans</name>
    <dbReference type="NCBI Taxonomy" id="160404"/>
    <lineage>
        <taxon>Bacteria</taxon>
        <taxon>Bacillati</taxon>
        <taxon>Bacillota</taxon>
        <taxon>Clostridia</taxon>
        <taxon>Lachnospirales</taxon>
        <taxon>Anaerotignaceae</taxon>
        <taxon>Anaerotignum</taxon>
    </lineage>
</organism>
<evidence type="ECO:0000256" key="1">
    <source>
        <dbReference type="ARBA" id="ARBA00004651"/>
    </source>
</evidence>
<name>A0ABS2G7Y5_9FIRM</name>
<keyword evidence="7 8" id="KW-0472">Membrane</keyword>
<evidence type="ECO:0000256" key="3">
    <source>
        <dbReference type="ARBA" id="ARBA00022449"/>
    </source>
</evidence>
<sequence>MYLILLLLWFIFSGKITLEIALFGLVICSWLYWFMTKYMDYNVKKDIALIKKIPLFLLYGVTLVCEVIKSNLAVIRIVLSPGLECEPTFTTFQTDLKTEVARVTLANSITLTPGTYTCGLEGNTYTVHALDKKFTEGIDESVFVKQLRKLEESV</sequence>
<protein>
    <submittedName>
        <fullName evidence="9">Na+/H+ antiporter subunit E</fullName>
    </submittedName>
</protein>
<comment type="similarity">
    <text evidence="2">Belongs to the CPA3 antiporters (TC 2.A.63) subunit E family.</text>
</comment>
<feature type="transmembrane region" description="Helical" evidence="8">
    <location>
        <begin position="55"/>
        <end position="79"/>
    </location>
</feature>
<keyword evidence="3" id="KW-0050">Antiport</keyword>
<evidence type="ECO:0000313" key="9">
    <source>
        <dbReference type="EMBL" id="MBM6877596.1"/>
    </source>
</evidence>
<keyword evidence="3" id="KW-0813">Transport</keyword>
<dbReference type="EMBL" id="JACSNV010000006">
    <property type="protein sequence ID" value="MBM6877596.1"/>
    <property type="molecule type" value="Genomic_DNA"/>
</dbReference>
<evidence type="ECO:0000256" key="8">
    <source>
        <dbReference type="SAM" id="Phobius"/>
    </source>
</evidence>
<dbReference type="PIRSF" id="PIRSF019239">
    <property type="entry name" value="MrpE"/>
    <property type="match status" value="1"/>
</dbReference>
<evidence type="ECO:0000256" key="5">
    <source>
        <dbReference type="ARBA" id="ARBA00022692"/>
    </source>
</evidence>
<evidence type="ECO:0000313" key="10">
    <source>
        <dbReference type="Proteomes" id="UP000729290"/>
    </source>
</evidence>
<keyword evidence="4" id="KW-1003">Cell membrane</keyword>
<keyword evidence="6 8" id="KW-1133">Transmembrane helix</keyword>